<accession>A0ABT2I128</accession>
<feature type="domain" description="ParB-like N-terminal" evidence="1">
    <location>
        <begin position="22"/>
        <end position="120"/>
    </location>
</feature>
<dbReference type="SUPFAM" id="SSF110849">
    <property type="entry name" value="ParB/Sulfiredoxin"/>
    <property type="match status" value="1"/>
</dbReference>
<comment type="caution">
    <text evidence="2">The sequence shown here is derived from an EMBL/GenBank/DDBJ whole genome shotgun (WGS) entry which is preliminary data.</text>
</comment>
<keyword evidence="3" id="KW-1185">Reference proteome</keyword>
<dbReference type="Proteomes" id="UP001165583">
    <property type="component" value="Unassembled WGS sequence"/>
</dbReference>
<reference evidence="2" key="1">
    <citation type="submission" date="2022-09" db="EMBL/GenBank/DDBJ databases">
        <title>Novosphingobium sp. Nov., a polycyclic aromatic hydrocarbon-degrading bacterium isolated form mangrove sediments in HongKong.</title>
        <authorList>
            <person name="Hu Z."/>
        </authorList>
    </citation>
    <scope>NUCLEOTIDE SEQUENCE</scope>
    <source>
        <strain evidence="2">HK4-1</strain>
    </source>
</reference>
<dbReference type="SMART" id="SM00470">
    <property type="entry name" value="ParB"/>
    <property type="match status" value="1"/>
</dbReference>
<dbReference type="Gene3D" id="3.90.1530.10">
    <property type="entry name" value="Conserved hypothetical protein from pyrococcus furiosus pfu- 392566-001, ParB domain"/>
    <property type="match status" value="1"/>
</dbReference>
<organism evidence="2 3">
    <name type="scientific">Novosphingobium mangrovi</name>
    <name type="common">ex Huang et al. 2023</name>
    <dbReference type="NCBI Taxonomy" id="2976432"/>
    <lineage>
        <taxon>Bacteria</taxon>
        <taxon>Pseudomonadati</taxon>
        <taxon>Pseudomonadota</taxon>
        <taxon>Alphaproteobacteria</taxon>
        <taxon>Sphingomonadales</taxon>
        <taxon>Sphingomonadaceae</taxon>
        <taxon>Novosphingobium</taxon>
    </lineage>
</organism>
<evidence type="ECO:0000259" key="1">
    <source>
        <dbReference type="SMART" id="SM00470"/>
    </source>
</evidence>
<dbReference type="InterPro" id="IPR046681">
    <property type="entry name" value="DUF6551"/>
</dbReference>
<sequence>MAKQKVDRLKMNPPLGRMPVLQILPPHELEVDGSYQRSIEAADSQALIKRIAQHWNWDLCQPLVVSRRRGEQGEADRFFVIDGQHRLEASRLRGDIGQLPCVVVEYAGAADEAASFVHLNQQRRPLSKLQLFRAAVSSGDAQACAIVEALADAGLEMATHTNWNYWKPGMVSNAGGIERAWEKSGEKVTRTALRALGLAFQGQVMRFAGTIFPGIVAVCTDEMPGGHPFGEGRFETFLTMLTRRTQVAWRDDVARIKGEYPDLRYGDAAASAIRAAWGRAAGAEVPRRAPVAVVAGNGAKPDAPARPLDPLAPYTGTRWCDQCDMQVSFAELSGCKSRWCTLKKLA</sequence>
<evidence type="ECO:0000313" key="2">
    <source>
        <dbReference type="EMBL" id="MCT2398507.1"/>
    </source>
</evidence>
<proteinExistence type="predicted"/>
<evidence type="ECO:0000313" key="3">
    <source>
        <dbReference type="Proteomes" id="UP001165583"/>
    </source>
</evidence>
<protein>
    <submittedName>
        <fullName evidence="2">ParB/RepB/Spo0J family partition protein</fullName>
    </submittedName>
</protein>
<dbReference type="InterPro" id="IPR036086">
    <property type="entry name" value="ParB/Sulfiredoxin_sf"/>
</dbReference>
<gene>
    <name evidence="2" type="ORF">NZK81_02995</name>
</gene>
<name>A0ABT2I128_9SPHN</name>
<dbReference type="RefSeq" id="WP_260043669.1">
    <property type="nucleotide sequence ID" value="NZ_JANZXA010000001.1"/>
</dbReference>
<dbReference type="Pfam" id="PF20188">
    <property type="entry name" value="DUF6551"/>
    <property type="match status" value="1"/>
</dbReference>
<dbReference type="EMBL" id="JANZXA010000001">
    <property type="protein sequence ID" value="MCT2398507.1"/>
    <property type="molecule type" value="Genomic_DNA"/>
</dbReference>
<dbReference type="InterPro" id="IPR003115">
    <property type="entry name" value="ParB_N"/>
</dbReference>